<evidence type="ECO:0000313" key="2">
    <source>
        <dbReference type="Proteomes" id="UP001108280"/>
    </source>
</evidence>
<dbReference type="RefSeq" id="XP_035312068.1">
    <property type="nucleotide sequence ID" value="XM_035456177.1"/>
</dbReference>
<evidence type="ECO:0000313" key="3">
    <source>
        <dbReference type="RefSeq" id="XP_035306245.1"/>
    </source>
</evidence>
<reference evidence="3" key="3">
    <citation type="submission" date="2025-08" db="UniProtKB">
        <authorList>
            <consortium name="RefSeq"/>
        </authorList>
    </citation>
    <scope>IDENTIFICATION</scope>
    <source>
        <strain evidence="3">17A/GY</strain>
        <tissue evidence="3">Liver</tissue>
    </source>
</reference>
<keyword evidence="2" id="KW-1185">Reference proteome</keyword>
<dbReference type="CTD" id="149499"/>
<name>A0A9J7H634_CRIGR</name>
<protein>
    <submittedName>
        <fullName evidence="3">Leucine-rich repeat-containing protein 71 isoform X9</fullName>
    </submittedName>
</protein>
<dbReference type="Gene3D" id="3.80.10.10">
    <property type="entry name" value="Ribonuclease Inhibitor"/>
    <property type="match status" value="1"/>
</dbReference>
<dbReference type="SUPFAM" id="SSF52047">
    <property type="entry name" value="RNI-like"/>
    <property type="match status" value="1"/>
</dbReference>
<dbReference type="AlphaFoldDB" id="A0A9J7H634"/>
<organism evidence="2 3">
    <name type="scientific">Cricetulus griseus</name>
    <name type="common">Chinese hamster</name>
    <name type="synonym">Cricetulus barabensis griseus</name>
    <dbReference type="NCBI Taxonomy" id="10029"/>
    <lineage>
        <taxon>Eukaryota</taxon>
        <taxon>Metazoa</taxon>
        <taxon>Chordata</taxon>
        <taxon>Craniata</taxon>
        <taxon>Vertebrata</taxon>
        <taxon>Euteleostomi</taxon>
        <taxon>Mammalia</taxon>
        <taxon>Eutheria</taxon>
        <taxon>Euarchontoglires</taxon>
        <taxon>Glires</taxon>
        <taxon>Rodentia</taxon>
        <taxon>Myomorpha</taxon>
        <taxon>Muroidea</taxon>
        <taxon>Cricetidae</taxon>
        <taxon>Cricetinae</taxon>
        <taxon>Cricetulus</taxon>
    </lineage>
</organism>
<accession>A0A9J7H634</accession>
<feature type="compositionally biased region" description="Low complexity" evidence="1">
    <location>
        <begin position="1"/>
        <end position="19"/>
    </location>
</feature>
<reference evidence="2" key="1">
    <citation type="journal article" date="2018" name="Biotechnol. Bioeng.">
        <title>A reference genome of the Chinese hamster based on a hybrid assembly strategy.</title>
        <authorList>
            <person name="Rupp O."/>
            <person name="MacDonald M.L."/>
            <person name="Li S."/>
            <person name="Dhiman H."/>
            <person name="Polson S."/>
            <person name="Griep S."/>
            <person name="Heffner K."/>
            <person name="Hernandez I."/>
            <person name="Brinkrolf K."/>
            <person name="Jadhav V."/>
            <person name="Samoudi M."/>
            <person name="Hao H."/>
            <person name="Kingham B."/>
            <person name="Goesmann A."/>
            <person name="Betenbaugh M.J."/>
            <person name="Lewis N.E."/>
            <person name="Borth N."/>
            <person name="Lee K.H."/>
        </authorList>
    </citation>
    <scope>NUCLEOTIDE SEQUENCE [LARGE SCALE GENOMIC DNA]</scope>
    <source>
        <strain evidence="2">17A/GY</strain>
    </source>
</reference>
<dbReference type="RefSeq" id="XP_035306245.1">
    <property type="nucleotide sequence ID" value="XM_035450354.1"/>
</dbReference>
<feature type="compositionally biased region" description="Basic and acidic residues" evidence="1">
    <location>
        <begin position="374"/>
        <end position="389"/>
    </location>
</feature>
<reference evidence="2" key="2">
    <citation type="journal article" date="2020" name="Biotechnol. Bioeng.">
        <title>Chromosome-scale scaffolds for the Chinese hamster reference genome assembly to facilitate the study of the CHO epigenome.</title>
        <authorList>
            <person name="Hilliard W."/>
            <person name="MacDonald M."/>
            <person name="Lee K.H."/>
        </authorList>
    </citation>
    <scope>NUCLEOTIDE SEQUENCE [LARGE SCALE GENOMIC DNA]</scope>
    <source>
        <strain evidence="2">17A/GY</strain>
    </source>
</reference>
<feature type="region of interest" description="Disordered" evidence="1">
    <location>
        <begin position="374"/>
        <end position="433"/>
    </location>
</feature>
<proteinExistence type="predicted"/>
<dbReference type="InterPro" id="IPR032675">
    <property type="entry name" value="LRR_dom_sf"/>
</dbReference>
<dbReference type="InterPro" id="IPR001611">
    <property type="entry name" value="Leu-rich_rpt"/>
</dbReference>
<dbReference type="PANTHER" id="PTHR46984">
    <property type="entry name" value="LEUCINE-RICH REPEAT-CONTAINING PROTEIN 71"/>
    <property type="match status" value="1"/>
</dbReference>
<dbReference type="SMART" id="SM00368">
    <property type="entry name" value="LRR_RI"/>
    <property type="match status" value="4"/>
</dbReference>
<evidence type="ECO:0000256" key="1">
    <source>
        <dbReference type="SAM" id="MobiDB-lite"/>
    </source>
</evidence>
<dbReference type="PANTHER" id="PTHR46984:SF1">
    <property type="entry name" value="LEUCINE-RICH REPEAT-CONTAINING PROTEIN 71"/>
    <property type="match status" value="1"/>
</dbReference>
<dbReference type="Proteomes" id="UP001108280">
    <property type="component" value="Chromosome 1"/>
</dbReference>
<dbReference type="InterPro" id="IPR053040">
    <property type="entry name" value="LRR-containing_protein_71"/>
</dbReference>
<feature type="region of interest" description="Disordered" evidence="1">
    <location>
        <begin position="1"/>
        <end position="49"/>
    </location>
</feature>
<dbReference type="Pfam" id="PF13516">
    <property type="entry name" value="LRR_6"/>
    <property type="match status" value="4"/>
</dbReference>
<feature type="compositionally biased region" description="Basic and acidic residues" evidence="1">
    <location>
        <begin position="28"/>
        <end position="37"/>
    </location>
</feature>
<gene>
    <name evidence="3" type="primary">Lrrc71</name>
</gene>
<dbReference type="GeneID" id="100761163"/>
<sequence>MSSEPSSTGTSPRTPRPGTQKSSGAVTKKGERTKEKPAAPLPPVGEEEPKNPENFVWNFLYRLGCFRTQNSISAEIKGGSLQGLALKNTHFQGILTYIIRYEEYQCSGVLETDFAELCTRSGYTDFPKVVTRPRPNQNFVPSASMSEKATQDDQRLSASCSQNSLESKYVFFRPTIQVELEQEDSKVVKEIYIRGWRVEDRILGIFSKCLPSLSQLQAINFWKVGLTDNTLATFIALLPLCSSTLRKVSLEGNPIPEQSYYKLMGLDSTIAHLSLRNNNIDDYGAQLLGQALSTLHTSNRTLVSLNLAFNHIGDEGAGYIADGLRLNRSLLWLSLAHNRIQDKGALKLAEVLRPFELTHKEVVERRRLLLEKGSQERSRSEVVKKEEKSGPGQSPTQGTPKKEDASKAGKGKVTIPEQKMSKGKGTKTGSKEKRSILLESEQLVVETTEMVNPLLEPVEHRDGKVFLPGNKVLLHLNLLRNRITEVGLEAFLTAVQYQVQVSKPKTSAKGPLGLLWLSLAKNCFDPQCPTYTMIQELMLPRDPVKAKVKEEEGTAI</sequence>